<dbReference type="Pfam" id="PF00359">
    <property type="entry name" value="PTS_EIIA_2"/>
    <property type="match status" value="1"/>
</dbReference>
<dbReference type="OrthoDB" id="369398at2"/>
<evidence type="ECO:0000256" key="3">
    <source>
        <dbReference type="ARBA" id="ARBA00022490"/>
    </source>
</evidence>
<dbReference type="EMBL" id="AFHQ01000055">
    <property type="protein sequence ID" value="EGK57565.1"/>
    <property type="molecule type" value="Genomic_DNA"/>
</dbReference>
<gene>
    <name evidence="8" type="ORF">HMPREF9081_2250</name>
</gene>
<reference evidence="8 9" key="1">
    <citation type="submission" date="2011-04" db="EMBL/GenBank/DDBJ databases">
        <authorList>
            <person name="Muzny D."/>
            <person name="Qin X."/>
            <person name="Deng J."/>
            <person name="Jiang H."/>
            <person name="Liu Y."/>
            <person name="Qu J."/>
            <person name="Song X.-Z."/>
            <person name="Zhang L."/>
            <person name="Thornton R."/>
            <person name="Coyle M."/>
            <person name="Francisco L."/>
            <person name="Jackson L."/>
            <person name="Javaid M."/>
            <person name="Korchina V."/>
            <person name="Kovar C."/>
            <person name="Mata R."/>
            <person name="Mathew T."/>
            <person name="Ngo R."/>
            <person name="Nguyen L."/>
            <person name="Nguyen N."/>
            <person name="Okwuonu G."/>
            <person name="Ongeri F."/>
            <person name="Pham C."/>
            <person name="Simmons D."/>
            <person name="Wilczek-Boney K."/>
            <person name="Hale W."/>
            <person name="Jakkamsetti A."/>
            <person name="Pham P."/>
            <person name="Ruth R."/>
            <person name="San Lucas F."/>
            <person name="Warren J."/>
            <person name="Zhang J."/>
            <person name="Zhao Z."/>
            <person name="Zhou C."/>
            <person name="Zhu D."/>
            <person name="Lee S."/>
            <person name="Bess C."/>
            <person name="Blankenburg K."/>
            <person name="Forbes L."/>
            <person name="Fu Q."/>
            <person name="Gubbala S."/>
            <person name="Hirani K."/>
            <person name="Jayaseelan J.C."/>
            <person name="Lara F."/>
            <person name="Munidasa M."/>
            <person name="Palculict T."/>
            <person name="Patil S."/>
            <person name="Pu L.-L."/>
            <person name="Saada N."/>
            <person name="Tang L."/>
            <person name="Weissenberger G."/>
            <person name="Zhu Y."/>
            <person name="Hemphill L."/>
            <person name="Shang Y."/>
            <person name="Youmans B."/>
            <person name="Ayvaz T."/>
            <person name="Ross M."/>
            <person name="Santibanez J."/>
            <person name="Aqrawi P."/>
            <person name="Gross S."/>
            <person name="Joshi V."/>
            <person name="Fowler G."/>
            <person name="Nazareth L."/>
            <person name="Reid J."/>
            <person name="Worley K."/>
            <person name="Petrosino J."/>
            <person name="Highlander S."/>
            <person name="Gibbs R."/>
        </authorList>
    </citation>
    <scope>NUCLEOTIDE SEQUENCE [LARGE SCALE GENOMIC DNA]</scope>
    <source>
        <strain evidence="8 9">DSM 2778</strain>
    </source>
</reference>
<dbReference type="InterPro" id="IPR002178">
    <property type="entry name" value="PTS_EIIA_type-2_dom"/>
</dbReference>
<keyword evidence="5" id="KW-0598">Phosphotransferase system</keyword>
<dbReference type="RefSeq" id="WP_006307353.1">
    <property type="nucleotide sequence ID" value="NZ_GL892076.1"/>
</dbReference>
<keyword evidence="2" id="KW-0813">Transport</keyword>
<feature type="domain" description="PTS EIIA type-2" evidence="7">
    <location>
        <begin position="4"/>
        <end position="147"/>
    </location>
</feature>
<keyword evidence="9" id="KW-1185">Reference proteome</keyword>
<dbReference type="AlphaFoldDB" id="F5RPR4"/>
<keyword evidence="6" id="KW-0418">Kinase</keyword>
<evidence type="ECO:0000256" key="1">
    <source>
        <dbReference type="ARBA" id="ARBA00004496"/>
    </source>
</evidence>
<dbReference type="SUPFAM" id="SSF55804">
    <property type="entry name" value="Phoshotransferase/anion transport protein"/>
    <property type="match status" value="1"/>
</dbReference>
<keyword evidence="4 8" id="KW-0808">Transferase</keyword>
<dbReference type="Gene3D" id="3.40.930.10">
    <property type="entry name" value="Mannitol-specific EII, Chain A"/>
    <property type="match status" value="1"/>
</dbReference>
<dbReference type="InterPro" id="IPR016152">
    <property type="entry name" value="PTrfase/Anion_transptr"/>
</dbReference>
<name>F5RPR4_9FIRM</name>
<dbReference type="GO" id="GO:0009401">
    <property type="term" value="P:phosphoenolpyruvate-dependent sugar phosphotransferase system"/>
    <property type="evidence" value="ECO:0007669"/>
    <property type="project" value="UniProtKB-KW"/>
</dbReference>
<evidence type="ECO:0000313" key="9">
    <source>
        <dbReference type="Proteomes" id="UP000004067"/>
    </source>
</evidence>
<dbReference type="PROSITE" id="PS00372">
    <property type="entry name" value="PTS_EIIA_TYPE_2_HIS"/>
    <property type="match status" value="1"/>
</dbReference>
<dbReference type="PANTHER" id="PTHR36203:SF5">
    <property type="entry name" value="PTS SYSTEM, EIIA COMPONENT"/>
    <property type="match status" value="1"/>
</dbReference>
<dbReference type="PANTHER" id="PTHR36203">
    <property type="entry name" value="ASCORBATE-SPECIFIC PTS SYSTEM EIIA COMPONENT"/>
    <property type="match status" value="1"/>
</dbReference>
<evidence type="ECO:0000256" key="2">
    <source>
        <dbReference type="ARBA" id="ARBA00022448"/>
    </source>
</evidence>
<dbReference type="eggNOG" id="COG1762">
    <property type="taxonomic scope" value="Bacteria"/>
</dbReference>
<keyword evidence="3" id="KW-0963">Cytoplasm</keyword>
<protein>
    <submittedName>
        <fullName evidence="8">PTS family L-ascorbate (L-asc) porter component IIA</fullName>
        <ecNumber evidence="8">2.7.1.69</ecNumber>
    </submittedName>
</protein>
<dbReference type="Proteomes" id="UP000004067">
    <property type="component" value="Unassembled WGS sequence"/>
</dbReference>
<dbReference type="EC" id="2.7.1.69" evidence="8"/>
<evidence type="ECO:0000256" key="6">
    <source>
        <dbReference type="ARBA" id="ARBA00022777"/>
    </source>
</evidence>
<dbReference type="CDD" id="cd00211">
    <property type="entry name" value="PTS_IIA_fru"/>
    <property type="match status" value="1"/>
</dbReference>
<dbReference type="GO" id="GO:0016301">
    <property type="term" value="F:kinase activity"/>
    <property type="evidence" value="ECO:0007669"/>
    <property type="project" value="UniProtKB-KW"/>
</dbReference>
<evidence type="ECO:0000259" key="7">
    <source>
        <dbReference type="PROSITE" id="PS51094"/>
    </source>
</evidence>
<sequence>MIENLFTEQTVAVNVAAKDWEEAVRYGGAMFEAVGNTTAEYADAMVNTVKEIGSYIVIAPGIAMPHARPEYGVKKLGMGFVRLASPVPFGNEEYDPVDLLIFLCATDHNSHISALAELMQLLEDETFLERVRAGMTKEEILSYIQSGAFRET</sequence>
<accession>F5RPR4</accession>
<comment type="subcellular location">
    <subcellularLocation>
        <location evidence="1">Cytoplasm</location>
    </subcellularLocation>
</comment>
<evidence type="ECO:0000313" key="8">
    <source>
        <dbReference type="EMBL" id="EGK57565.1"/>
    </source>
</evidence>
<evidence type="ECO:0000256" key="4">
    <source>
        <dbReference type="ARBA" id="ARBA00022679"/>
    </source>
</evidence>
<dbReference type="InterPro" id="IPR051351">
    <property type="entry name" value="Ascorbate-PTS_EIIA_comp"/>
</dbReference>
<organism evidence="8 9">
    <name type="scientific">Centipeda periodontii DSM 2778</name>
    <dbReference type="NCBI Taxonomy" id="888060"/>
    <lineage>
        <taxon>Bacteria</taxon>
        <taxon>Bacillati</taxon>
        <taxon>Bacillota</taxon>
        <taxon>Negativicutes</taxon>
        <taxon>Selenomonadales</taxon>
        <taxon>Selenomonadaceae</taxon>
        <taxon>Centipeda</taxon>
    </lineage>
</organism>
<proteinExistence type="predicted"/>
<dbReference type="GO" id="GO:0005737">
    <property type="term" value="C:cytoplasm"/>
    <property type="evidence" value="ECO:0007669"/>
    <property type="project" value="UniProtKB-SubCell"/>
</dbReference>
<comment type="caution">
    <text evidence="8">The sequence shown here is derived from an EMBL/GenBank/DDBJ whole genome shotgun (WGS) entry which is preliminary data.</text>
</comment>
<evidence type="ECO:0000256" key="5">
    <source>
        <dbReference type="ARBA" id="ARBA00022683"/>
    </source>
</evidence>
<dbReference type="HOGENOM" id="CLU_072531_2_0_9"/>
<dbReference type="STRING" id="888060.HMPREF9081_2250"/>
<dbReference type="PROSITE" id="PS51094">
    <property type="entry name" value="PTS_EIIA_TYPE_2"/>
    <property type="match status" value="1"/>
</dbReference>